<accession>A0A1Y1VDB6</accession>
<evidence type="ECO:0000256" key="3">
    <source>
        <dbReference type="PROSITE-ProRule" id="PRU00221"/>
    </source>
</evidence>
<feature type="compositionally biased region" description="Polar residues" evidence="4">
    <location>
        <begin position="712"/>
        <end position="722"/>
    </location>
</feature>
<sequence>MDLKLPDISLNRKKSSYLSLEDSKYKKQNITTSISYSNNLNVFNNNNYRRHSISSSQSKELLTSKSFQIDNFDNEDVIKSVLKRFSTLNPAVRHDFILKIFKDCNPDDMSYIYKTLPTLHRDFLTLLPNDIAYEIIIYTSPRDINTFSQVSKSWREIITHVELWEKLYDNIGLKSMYKSYLCKSITLNCIKLSLLTNWIKGRFHYNCIQAHSTGILQMCLYGDYLATAGADRTCKLYDIVSGSCIKVFNGHEKCILCVKMDEKKIITGSEDHTIRLWNIRTGEEIIKLNDHKGSVNSVAFYETTLISGSSDNTIKIWKMESIKNNVKKNTLLSKNSLEYNVVCLRTLFGHTASVQCVDILPTVCVSGSSDGTIRLWHVESGNCIKIIYPSLLKTIPIYKMCPELTKVEEILYEPISCIKLTYNYLVAGTYSGHIYLIDIFAKEITADDIFRPEWTNWKKKNLEIVEAEEKGNIINFISTFTQQGMNLSNQSKTKPNIIDDFSIPCNILTIRGREFAYEELIEWVNTPANMKLNKIYNLDVNAIPILPEYSLEDLETMKDNTEKVNDDKNNQKLNEKSNVSNNENTNDSSNSNSDSNINKNKENLIKGGDSIIEGHNAKQQNDMEGLSPLGNISMNKTNNLSMMDMSDFMNNPFFSNGTLNQNLDSKSDDISMFEKQISASCEYLLSKENISEEVEKPSMIPRRIQNDKPLKASSSSNKQKTNGSKKETVIKKSSPISDKQKTYSKNSKKRKNRSNKTSEKISFDNYIFNEVDNIEKGLNENVSNEKETIETTTDEAKKIENEDENERTKIENQKGNTNPLNTEANNTSKIEKYLKERYSSNGRKTEVAKKASNTNTRRFKLEVSSARWILGVQIDAWRLIAGGCEGRSIFWNHKTGLPIFEINKSTTDIITIPELHAKARKKKQKTKYHKSTIENHTTMITNKNDNNNANNTYTNSSNSNNISGSSNINEANGEDNGEFNETNNNETTISEKSMIDPEKIHSFVYIPGKSQPITDVIFNDRFLIISDIKGKLRIWEVHDFV</sequence>
<feature type="compositionally biased region" description="Basic and acidic residues" evidence="4">
    <location>
        <begin position="785"/>
        <end position="812"/>
    </location>
</feature>
<dbReference type="InterPro" id="IPR019775">
    <property type="entry name" value="WD40_repeat_CS"/>
</dbReference>
<feature type="compositionally biased region" description="Low complexity" evidence="4">
    <location>
        <begin position="979"/>
        <end position="988"/>
    </location>
</feature>
<dbReference type="InterPro" id="IPR015943">
    <property type="entry name" value="WD40/YVTN_repeat-like_dom_sf"/>
</dbReference>
<dbReference type="InterPro" id="IPR001680">
    <property type="entry name" value="WD40_rpt"/>
</dbReference>
<dbReference type="Pfam" id="PF00400">
    <property type="entry name" value="WD40"/>
    <property type="match status" value="4"/>
</dbReference>
<proteinExistence type="predicted"/>
<keyword evidence="2" id="KW-0677">Repeat</keyword>
<feature type="domain" description="F-box" evidence="5">
    <location>
        <begin position="121"/>
        <end position="167"/>
    </location>
</feature>
<evidence type="ECO:0000259" key="5">
    <source>
        <dbReference type="PROSITE" id="PS50181"/>
    </source>
</evidence>
<dbReference type="PROSITE" id="PS50082">
    <property type="entry name" value="WD_REPEATS_2"/>
    <property type="match status" value="3"/>
</dbReference>
<reference evidence="6 7" key="2">
    <citation type="submission" date="2016-08" db="EMBL/GenBank/DDBJ databases">
        <title>Pervasive Adenine N6-methylation of Active Genes in Fungi.</title>
        <authorList>
            <consortium name="DOE Joint Genome Institute"/>
            <person name="Mondo S.J."/>
            <person name="Dannebaum R.O."/>
            <person name="Kuo R.C."/>
            <person name="Labutti K."/>
            <person name="Haridas S."/>
            <person name="Kuo A."/>
            <person name="Salamov A."/>
            <person name="Ahrendt S.R."/>
            <person name="Lipzen A."/>
            <person name="Sullivan W."/>
            <person name="Andreopoulos W.B."/>
            <person name="Clum A."/>
            <person name="Lindquist E."/>
            <person name="Daum C."/>
            <person name="Ramamoorthy G.K."/>
            <person name="Gryganskyi A."/>
            <person name="Culley D."/>
            <person name="Magnuson J.K."/>
            <person name="James T.Y."/>
            <person name="O'Malley M.A."/>
            <person name="Stajich J.E."/>
            <person name="Spatafora J.W."/>
            <person name="Visel A."/>
            <person name="Grigoriev I.V."/>
        </authorList>
    </citation>
    <scope>NUCLEOTIDE SEQUENCE [LARGE SCALE GENOMIC DNA]</scope>
    <source>
        <strain evidence="7">finn</strain>
    </source>
</reference>
<dbReference type="CDD" id="cd00200">
    <property type="entry name" value="WD40"/>
    <property type="match status" value="1"/>
</dbReference>
<feature type="region of interest" description="Disordered" evidence="4">
    <location>
        <begin position="562"/>
        <end position="602"/>
    </location>
</feature>
<dbReference type="InterPro" id="IPR036322">
    <property type="entry name" value="WD40_repeat_dom_sf"/>
</dbReference>
<feature type="region of interest" description="Disordered" evidence="4">
    <location>
        <begin position="940"/>
        <end position="993"/>
    </location>
</feature>
<organism evidence="6 7">
    <name type="scientific">Piromyces finnis</name>
    <dbReference type="NCBI Taxonomy" id="1754191"/>
    <lineage>
        <taxon>Eukaryota</taxon>
        <taxon>Fungi</taxon>
        <taxon>Fungi incertae sedis</taxon>
        <taxon>Chytridiomycota</taxon>
        <taxon>Chytridiomycota incertae sedis</taxon>
        <taxon>Neocallimastigomycetes</taxon>
        <taxon>Neocallimastigales</taxon>
        <taxon>Neocallimastigaceae</taxon>
        <taxon>Piromyces</taxon>
    </lineage>
</organism>
<dbReference type="SUPFAM" id="SSF81383">
    <property type="entry name" value="F-box domain"/>
    <property type="match status" value="1"/>
</dbReference>
<dbReference type="STRING" id="1754191.A0A1Y1VDB6"/>
<evidence type="ECO:0000256" key="1">
    <source>
        <dbReference type="ARBA" id="ARBA00022574"/>
    </source>
</evidence>
<evidence type="ECO:0000256" key="2">
    <source>
        <dbReference type="ARBA" id="ARBA00022737"/>
    </source>
</evidence>
<keyword evidence="1 3" id="KW-0853">WD repeat</keyword>
<dbReference type="Pfam" id="PF00646">
    <property type="entry name" value="F-box"/>
    <property type="match status" value="1"/>
</dbReference>
<dbReference type="InterPro" id="IPR020472">
    <property type="entry name" value="WD40_PAC1"/>
</dbReference>
<protein>
    <submittedName>
        <fullName evidence="6">WD40 repeat-like protein</fullName>
    </submittedName>
</protein>
<dbReference type="PANTHER" id="PTHR44436:SF1">
    <property type="entry name" value="F-BOX_WD REPEAT-CONTAINING PROTEIN 2"/>
    <property type="match status" value="1"/>
</dbReference>
<comment type="caution">
    <text evidence="6">The sequence shown here is derived from an EMBL/GenBank/DDBJ whole genome shotgun (WGS) entry which is preliminary data.</text>
</comment>
<dbReference type="PROSITE" id="PS50181">
    <property type="entry name" value="FBOX"/>
    <property type="match status" value="1"/>
</dbReference>
<dbReference type="InterPro" id="IPR036047">
    <property type="entry name" value="F-box-like_dom_sf"/>
</dbReference>
<dbReference type="InterPro" id="IPR001810">
    <property type="entry name" value="F-box_dom"/>
</dbReference>
<feature type="repeat" description="WD" evidence="3">
    <location>
        <begin position="248"/>
        <end position="287"/>
    </location>
</feature>
<dbReference type="EMBL" id="MCFH01000013">
    <property type="protein sequence ID" value="ORX53303.1"/>
    <property type="molecule type" value="Genomic_DNA"/>
</dbReference>
<feature type="compositionally biased region" description="Polar residues" evidence="4">
    <location>
        <begin position="813"/>
        <end position="824"/>
    </location>
</feature>
<dbReference type="SUPFAM" id="SSF50978">
    <property type="entry name" value="WD40 repeat-like"/>
    <property type="match status" value="1"/>
</dbReference>
<feature type="compositionally biased region" description="Basic and acidic residues" evidence="4">
    <location>
        <begin position="562"/>
        <end position="575"/>
    </location>
</feature>
<dbReference type="Gene3D" id="2.130.10.10">
    <property type="entry name" value="YVTN repeat-like/Quinoprotein amine dehydrogenase"/>
    <property type="match status" value="1"/>
</dbReference>
<name>A0A1Y1VDB6_9FUNG</name>
<dbReference type="SMART" id="SM00320">
    <property type="entry name" value="WD40"/>
    <property type="match status" value="6"/>
</dbReference>
<dbReference type="PANTHER" id="PTHR44436">
    <property type="entry name" value="F-BOX/WD REPEAT-CONTAINING PROTEIN 2"/>
    <property type="match status" value="1"/>
</dbReference>
<evidence type="ECO:0000313" key="6">
    <source>
        <dbReference type="EMBL" id="ORX53303.1"/>
    </source>
</evidence>
<dbReference type="SMART" id="SM00256">
    <property type="entry name" value="FBOX"/>
    <property type="match status" value="1"/>
</dbReference>
<dbReference type="Proteomes" id="UP000193719">
    <property type="component" value="Unassembled WGS sequence"/>
</dbReference>
<evidence type="ECO:0000313" key="7">
    <source>
        <dbReference type="Proteomes" id="UP000193719"/>
    </source>
</evidence>
<feature type="repeat" description="WD" evidence="3">
    <location>
        <begin position="288"/>
        <end position="321"/>
    </location>
</feature>
<dbReference type="InterPro" id="IPR042627">
    <property type="entry name" value="FBXW2"/>
</dbReference>
<dbReference type="OrthoDB" id="5580488at2759"/>
<gene>
    <name evidence="6" type="ORF">BCR36DRAFT_24152</name>
</gene>
<feature type="repeat" description="WD" evidence="3">
    <location>
        <begin position="347"/>
        <end position="386"/>
    </location>
</feature>
<dbReference type="Gene3D" id="1.20.1280.50">
    <property type="match status" value="1"/>
</dbReference>
<feature type="compositionally biased region" description="Low complexity" evidence="4">
    <location>
        <begin position="940"/>
        <end position="969"/>
    </location>
</feature>
<dbReference type="PROSITE" id="PS50294">
    <property type="entry name" value="WD_REPEATS_REGION"/>
    <property type="match status" value="3"/>
</dbReference>
<reference evidence="6 7" key="1">
    <citation type="submission" date="2016-08" db="EMBL/GenBank/DDBJ databases">
        <title>Genomes of anaerobic fungi encode conserved fungal cellulosomes for biomass hydrolysis.</title>
        <authorList>
            <consortium name="DOE Joint Genome Institute"/>
            <person name="Haitjema C.H."/>
            <person name="Gilmore S.P."/>
            <person name="Henske J.K."/>
            <person name="Solomon K.V."/>
            <person name="De Groot R."/>
            <person name="Kuo A."/>
            <person name="Mondo S.J."/>
            <person name="Salamov A.A."/>
            <person name="Labutti K."/>
            <person name="Zhao Z."/>
            <person name="Chiniquy J."/>
            <person name="Barry K."/>
            <person name="Brewer H.M."/>
            <person name="Purvine S.O."/>
            <person name="Wright A.T."/>
            <person name="Boxma B."/>
            <person name="Van Alen T."/>
            <person name="Hackstein J.H."/>
            <person name="Baker S.E."/>
            <person name="Grigoriev I.V."/>
            <person name="O'Malley M.A."/>
        </authorList>
    </citation>
    <scope>NUCLEOTIDE SEQUENCE [LARGE SCALE GENOMIC DNA]</scope>
    <source>
        <strain evidence="7">finn</strain>
    </source>
</reference>
<feature type="compositionally biased region" description="Low complexity" evidence="4">
    <location>
        <begin position="576"/>
        <end position="598"/>
    </location>
</feature>
<dbReference type="PROSITE" id="PS00678">
    <property type="entry name" value="WD_REPEATS_1"/>
    <property type="match status" value="1"/>
</dbReference>
<feature type="region of interest" description="Disordered" evidence="4">
    <location>
        <begin position="694"/>
        <end position="758"/>
    </location>
</feature>
<feature type="region of interest" description="Disordered" evidence="4">
    <location>
        <begin position="785"/>
        <end position="824"/>
    </location>
</feature>
<dbReference type="AlphaFoldDB" id="A0A1Y1VDB6"/>
<keyword evidence="7" id="KW-1185">Reference proteome</keyword>
<evidence type="ECO:0000256" key="4">
    <source>
        <dbReference type="SAM" id="MobiDB-lite"/>
    </source>
</evidence>
<dbReference type="PRINTS" id="PR00320">
    <property type="entry name" value="GPROTEINBRPT"/>
</dbReference>